<accession>A0AA85J2P9</accession>
<evidence type="ECO:0000313" key="2">
    <source>
        <dbReference type="Proteomes" id="UP000050795"/>
    </source>
</evidence>
<reference evidence="2" key="1">
    <citation type="submission" date="2022-06" db="EMBL/GenBank/DDBJ databases">
        <authorList>
            <person name="Berger JAMES D."/>
            <person name="Berger JAMES D."/>
        </authorList>
    </citation>
    <scope>NUCLEOTIDE SEQUENCE [LARGE SCALE GENOMIC DNA]</scope>
</reference>
<keyword evidence="1" id="KW-0732">Signal</keyword>
<feature type="signal peptide" evidence="1">
    <location>
        <begin position="1"/>
        <end position="19"/>
    </location>
</feature>
<dbReference type="AlphaFoldDB" id="A0AA85J2P9"/>
<dbReference type="WBParaSite" id="TREG1_119650.1">
    <property type="protein sequence ID" value="TREG1_119650.1"/>
    <property type="gene ID" value="TREG1_119650"/>
</dbReference>
<protein>
    <recommendedName>
        <fullName evidence="4">Ig-like domain-containing protein</fullName>
    </recommendedName>
</protein>
<dbReference type="Proteomes" id="UP000050795">
    <property type="component" value="Unassembled WGS sequence"/>
</dbReference>
<name>A0AA85J2P9_TRIRE</name>
<evidence type="ECO:0008006" key="4">
    <source>
        <dbReference type="Google" id="ProtNLM"/>
    </source>
</evidence>
<keyword evidence="2" id="KW-1185">Reference proteome</keyword>
<reference evidence="3" key="2">
    <citation type="submission" date="2023-11" db="UniProtKB">
        <authorList>
            <consortium name="WormBaseParasite"/>
        </authorList>
    </citation>
    <scope>IDENTIFICATION</scope>
</reference>
<sequence>MSRQCTLTLLIALLPLASFLEDCPLEGTINGINTMDVIIPFATNKSLKCGLIPSELESQLNGSWKAKILTKNTQLVSLSYKDNQVYIQPPSESKTYNRSGQIQVECLLVNRGTNEIIYKFIRKIDILPCNLDGTLNGVDNSDIHISKGSSNRFSCGLLPRDIEDNLNAYWIGKILSKSVVSSSNSNNDLILMVTHNRKVIIQPPKGKLIYDLTGYVQINCQLKSVHGNKIIFDFNKTITIHDEAIQLLYEHENRLTLGTNMRMKCDHEIHEKNNSINQYNNGYWLIHIIGGHIDIISLKIINRTSVIQPPYNQIVYTKPGKVEIVCSFIDHQTKKEIYSKVKIIKIVNTYRKGTLNGINNRDILLVLVQEMTCKNSCILKYDAYEIGFAFNKSIEIIDGVKTGTINGYDELDGIVNIGTNHTFKCGLLPEWSESLYHGYWEARLLSSANYPLISVTSCYNKAVIGPPFNSSVYYLTGSVTVECIFKNHENKQTIYVFNKNIIIKDCNLQGSLDGIDQFNKIVSLGSNKTFECSLLPKSYLSVFNGYWEAQIISGLPNAISIVKNNNTILIQPPIGNTVYNITDRLQIQCELKADENRIIYKFNKFIDITKCNLHGTLNAIDNSNIDIARDSKDTIKCGLLPSSVEDQLNATWYGHIISTEPQKASIIHESSQAIIKPPNSYSIYKWRGHCIVECIFANRYDNTTIFTFKKTIRIQEESHLRSIVNVLDHRETILTVGSSNRIMIYSIPAAYLNLFKPKYDLTIVSGPKDILEKYGRNEYMPARPNSVYAKSGLVKIRSVIKSDSVTIINTTKIVRIIDLERKGTLNGIDSSDIIAPIGSNKVYKCGILQGKTAQYQSEDLSNNEVVIRPPYCELYYKIKGNVTIECTYRYVRYQIEFTFNKTISIIDESMEGSLNGIDNSGIIILNGTYRPMKCHLLPKSLEDGVYSGYWNIEIIKGQSNEILTVEMCRGKGIIHPPKGSQKFTTVGEATVQCTFKEYTSDRVIYSFNKSILVEDIRVLFIPSSGELLVMNQSRLFVYSPGDKVLRLIQKVY</sequence>
<proteinExistence type="predicted"/>
<organism evidence="2 3">
    <name type="scientific">Trichobilharzia regenti</name>
    <name type="common">Nasal bird schistosome</name>
    <dbReference type="NCBI Taxonomy" id="157069"/>
    <lineage>
        <taxon>Eukaryota</taxon>
        <taxon>Metazoa</taxon>
        <taxon>Spiralia</taxon>
        <taxon>Lophotrochozoa</taxon>
        <taxon>Platyhelminthes</taxon>
        <taxon>Trematoda</taxon>
        <taxon>Digenea</taxon>
        <taxon>Strigeidida</taxon>
        <taxon>Schistosomatoidea</taxon>
        <taxon>Schistosomatidae</taxon>
        <taxon>Trichobilharzia</taxon>
    </lineage>
</organism>
<evidence type="ECO:0000313" key="3">
    <source>
        <dbReference type="WBParaSite" id="TREG1_119650.1"/>
    </source>
</evidence>
<evidence type="ECO:0000256" key="1">
    <source>
        <dbReference type="SAM" id="SignalP"/>
    </source>
</evidence>
<feature type="chain" id="PRO_5041668603" description="Ig-like domain-containing protein" evidence="1">
    <location>
        <begin position="20"/>
        <end position="1052"/>
    </location>
</feature>